<keyword evidence="3 6" id="KW-0812">Transmembrane</keyword>
<keyword evidence="5 6" id="KW-0472">Membrane</keyword>
<evidence type="ECO:0000256" key="4">
    <source>
        <dbReference type="ARBA" id="ARBA00022989"/>
    </source>
</evidence>
<keyword evidence="9" id="KW-1185">Reference proteome</keyword>
<gene>
    <name evidence="8" type="ORF">C1I91_25305</name>
</gene>
<feature type="transmembrane region" description="Helical" evidence="6">
    <location>
        <begin position="12"/>
        <end position="32"/>
    </location>
</feature>
<comment type="subcellular location">
    <subcellularLocation>
        <location evidence="1">Membrane</location>
        <topology evidence="1">Multi-pass membrane protein</topology>
    </subcellularLocation>
</comment>
<name>A0A410E050_9CLOT</name>
<dbReference type="PANTHER" id="PTHR38459">
    <property type="entry name" value="PROPHAGE BACTOPRENOL-LINKED GLUCOSE TRANSLOCASE HOMOLOG"/>
    <property type="match status" value="1"/>
</dbReference>
<evidence type="ECO:0000256" key="6">
    <source>
        <dbReference type="SAM" id="Phobius"/>
    </source>
</evidence>
<dbReference type="InterPro" id="IPR007267">
    <property type="entry name" value="GtrA_DPMS_TM"/>
</dbReference>
<evidence type="ECO:0000256" key="3">
    <source>
        <dbReference type="ARBA" id="ARBA00022692"/>
    </source>
</evidence>
<dbReference type="Proteomes" id="UP000286268">
    <property type="component" value="Chromosome"/>
</dbReference>
<dbReference type="Pfam" id="PF04138">
    <property type="entry name" value="GtrA_DPMS_TM"/>
    <property type="match status" value="1"/>
</dbReference>
<dbReference type="AlphaFoldDB" id="A0A410E050"/>
<evidence type="ECO:0000313" key="8">
    <source>
        <dbReference type="EMBL" id="QAA34683.1"/>
    </source>
</evidence>
<feature type="transmembrane region" description="Helical" evidence="6">
    <location>
        <begin position="100"/>
        <end position="120"/>
    </location>
</feature>
<comment type="similarity">
    <text evidence="2">Belongs to the GtrA family.</text>
</comment>
<reference evidence="8 9" key="1">
    <citation type="submission" date="2018-01" db="EMBL/GenBank/DDBJ databases">
        <title>Genome Sequencing and Assembly of Anaerobacter polyendosporus strain CT4.</title>
        <authorList>
            <person name="Tachaapaikoon C."/>
            <person name="Sutheeworapong S."/>
            <person name="Jenjaroenpun P."/>
            <person name="Wongsurawat T."/>
            <person name="Nookeaw I."/>
            <person name="Cheawchanlertfa P."/>
            <person name="Kosugi A."/>
            <person name="Cheevadhanarak S."/>
            <person name="Ratanakhanokchai K."/>
        </authorList>
    </citation>
    <scope>NUCLEOTIDE SEQUENCE [LARGE SCALE GENOMIC DNA]</scope>
    <source>
        <strain evidence="8 9">CT4</strain>
    </source>
</reference>
<keyword evidence="4 6" id="KW-1133">Transmembrane helix</keyword>
<accession>A0A410E050</accession>
<dbReference type="RefSeq" id="WP_128215395.1">
    <property type="nucleotide sequence ID" value="NZ_CP025746.1"/>
</dbReference>
<feature type="transmembrane region" description="Helical" evidence="6">
    <location>
        <begin position="76"/>
        <end position="94"/>
    </location>
</feature>
<dbReference type="EMBL" id="CP025746">
    <property type="protein sequence ID" value="QAA34683.1"/>
    <property type="molecule type" value="Genomic_DNA"/>
</dbReference>
<dbReference type="InterPro" id="IPR051401">
    <property type="entry name" value="GtrA_CellWall_Glycosyl"/>
</dbReference>
<feature type="domain" description="GtrA/DPMS transmembrane" evidence="7">
    <location>
        <begin position="13"/>
        <end position="126"/>
    </location>
</feature>
<sequence>MVMMMKELFRFIRFGIVGGMNTLLTFVCFWIFSKLGIGYTTAYVTSYLIGVVNSYFFNSRWVFKVDSKKGSRGVKFLVINLVILAINTCLMMIFVDKVGLNKYIALIIVTGVCMVLNYFLNRMWTFSEEVKNG</sequence>
<protein>
    <submittedName>
        <fullName evidence="8">GtrA family protein</fullName>
    </submittedName>
</protein>
<evidence type="ECO:0000313" key="9">
    <source>
        <dbReference type="Proteomes" id="UP000286268"/>
    </source>
</evidence>
<feature type="transmembrane region" description="Helical" evidence="6">
    <location>
        <begin position="38"/>
        <end position="56"/>
    </location>
</feature>
<dbReference type="GO" id="GO:0000271">
    <property type="term" value="P:polysaccharide biosynthetic process"/>
    <property type="evidence" value="ECO:0007669"/>
    <property type="project" value="InterPro"/>
</dbReference>
<organism evidence="8 9">
    <name type="scientific">Clostridium manihotivorum</name>
    <dbReference type="NCBI Taxonomy" id="2320868"/>
    <lineage>
        <taxon>Bacteria</taxon>
        <taxon>Bacillati</taxon>
        <taxon>Bacillota</taxon>
        <taxon>Clostridia</taxon>
        <taxon>Eubacteriales</taxon>
        <taxon>Clostridiaceae</taxon>
        <taxon>Clostridium</taxon>
    </lineage>
</organism>
<evidence type="ECO:0000259" key="7">
    <source>
        <dbReference type="Pfam" id="PF04138"/>
    </source>
</evidence>
<evidence type="ECO:0000256" key="5">
    <source>
        <dbReference type="ARBA" id="ARBA00023136"/>
    </source>
</evidence>
<dbReference type="KEGG" id="cmah:C1I91_25305"/>
<dbReference type="GO" id="GO:0005886">
    <property type="term" value="C:plasma membrane"/>
    <property type="evidence" value="ECO:0007669"/>
    <property type="project" value="TreeGrafter"/>
</dbReference>
<evidence type="ECO:0000256" key="1">
    <source>
        <dbReference type="ARBA" id="ARBA00004141"/>
    </source>
</evidence>
<evidence type="ECO:0000256" key="2">
    <source>
        <dbReference type="ARBA" id="ARBA00009399"/>
    </source>
</evidence>
<dbReference type="PANTHER" id="PTHR38459:SF1">
    <property type="entry name" value="PROPHAGE BACTOPRENOL-LINKED GLUCOSE TRANSLOCASE HOMOLOG"/>
    <property type="match status" value="1"/>
</dbReference>
<dbReference type="OrthoDB" id="9812049at2"/>
<proteinExistence type="inferred from homology"/>